<evidence type="ECO:0000313" key="2">
    <source>
        <dbReference type="EMBL" id="KJF16779.1"/>
    </source>
</evidence>
<keyword evidence="3" id="KW-1185">Reference proteome</keyword>
<keyword evidence="1" id="KW-0472">Membrane</keyword>
<protein>
    <submittedName>
        <fullName evidence="2">Uncharacterized protein</fullName>
    </submittedName>
</protein>
<gene>
    <name evidence="2" type="ORF">AXFE_23580</name>
</gene>
<feature type="transmembrane region" description="Helical" evidence="1">
    <location>
        <begin position="37"/>
        <end position="55"/>
    </location>
</feature>
<dbReference type="AlphaFoldDB" id="A0A0D8HFW2"/>
<name>A0A0D8HFW2_9ACTN</name>
<evidence type="ECO:0000313" key="3">
    <source>
        <dbReference type="Proteomes" id="UP000032360"/>
    </source>
</evidence>
<dbReference type="EMBL" id="JXYS01000074">
    <property type="protein sequence ID" value="KJF16779.1"/>
    <property type="molecule type" value="Genomic_DNA"/>
</dbReference>
<organism evidence="2 3">
    <name type="scientific">Acidithrix ferrooxidans</name>
    <dbReference type="NCBI Taxonomy" id="1280514"/>
    <lineage>
        <taxon>Bacteria</taxon>
        <taxon>Bacillati</taxon>
        <taxon>Actinomycetota</taxon>
        <taxon>Acidimicrobiia</taxon>
        <taxon>Acidimicrobiales</taxon>
        <taxon>Acidimicrobiaceae</taxon>
        <taxon>Acidithrix</taxon>
    </lineage>
</organism>
<comment type="caution">
    <text evidence="2">The sequence shown here is derived from an EMBL/GenBank/DDBJ whole genome shotgun (WGS) entry which is preliminary data.</text>
</comment>
<proteinExistence type="predicted"/>
<dbReference type="Proteomes" id="UP000032360">
    <property type="component" value="Unassembled WGS sequence"/>
</dbReference>
<evidence type="ECO:0000256" key="1">
    <source>
        <dbReference type="SAM" id="Phobius"/>
    </source>
</evidence>
<reference evidence="2 3" key="1">
    <citation type="submission" date="2015-01" db="EMBL/GenBank/DDBJ databases">
        <title>Draft genome of the acidophilic iron oxidizer Acidithrix ferrooxidans strain Py-F3.</title>
        <authorList>
            <person name="Poehlein A."/>
            <person name="Eisen S."/>
            <person name="Schloemann M."/>
            <person name="Johnson B.D."/>
            <person name="Daniel R."/>
            <person name="Muehling M."/>
        </authorList>
    </citation>
    <scope>NUCLEOTIDE SEQUENCE [LARGE SCALE GENOMIC DNA]</scope>
    <source>
        <strain evidence="2 3">Py-F3</strain>
    </source>
</reference>
<accession>A0A0D8HFW2</accession>
<sequence>MLRLILVDLQDGFKGVKLKASPTVFEPGTKPWYRRTWAIATIAILAIAIVVVSDYPRSATKADRSSQYQILQTTMWGQIQSCNASLADSIIAVTAIINKTSNQLSTAKAIVSNAEPNCSPIGNSDLLDLASTSIPNILQNYHINVIVNSLGSWAFPDAAQILIDFKGILVNPKNTALLADIVSHQKAMDRLAAKAQATMNLDAKELGVAPKTLGLTTIKNYPSALVSVS</sequence>
<keyword evidence="1" id="KW-1133">Transmembrane helix</keyword>
<keyword evidence="1" id="KW-0812">Transmembrane</keyword>